<feature type="compositionally biased region" description="Basic and acidic residues" evidence="5">
    <location>
        <begin position="262"/>
        <end position="271"/>
    </location>
</feature>
<evidence type="ECO:0000256" key="5">
    <source>
        <dbReference type="SAM" id="MobiDB-lite"/>
    </source>
</evidence>
<dbReference type="Gene3D" id="4.10.280.10">
    <property type="entry name" value="Helix-loop-helix DNA-binding domain"/>
    <property type="match status" value="1"/>
</dbReference>
<dbReference type="SMART" id="SM00353">
    <property type="entry name" value="HLH"/>
    <property type="match status" value="1"/>
</dbReference>
<protein>
    <recommendedName>
        <fullName evidence="6">BHLH domain-containing protein</fullName>
    </recommendedName>
</protein>
<reference evidence="7 8" key="1">
    <citation type="journal article" date="2023" name="Life. Sci Alliance">
        <title>Evolutionary insights into 3D genome organization and epigenetic landscape of Vigna mungo.</title>
        <authorList>
            <person name="Junaid A."/>
            <person name="Singh B."/>
            <person name="Bhatia S."/>
        </authorList>
    </citation>
    <scope>NUCLEOTIDE SEQUENCE [LARGE SCALE GENOMIC DNA]</scope>
    <source>
        <strain evidence="7">Urdbean</strain>
    </source>
</reference>
<dbReference type="Pfam" id="PF00010">
    <property type="entry name" value="HLH"/>
    <property type="match status" value="1"/>
</dbReference>
<dbReference type="GO" id="GO:0010017">
    <property type="term" value="P:red or far-red light signaling pathway"/>
    <property type="evidence" value="ECO:0007669"/>
    <property type="project" value="UniProtKB-ARBA"/>
</dbReference>
<dbReference type="InterPro" id="IPR036638">
    <property type="entry name" value="HLH_DNA-bd_sf"/>
</dbReference>
<evidence type="ECO:0000256" key="2">
    <source>
        <dbReference type="ARBA" id="ARBA00023015"/>
    </source>
</evidence>
<dbReference type="InterPro" id="IPR044273">
    <property type="entry name" value="PIF3-like"/>
</dbReference>
<evidence type="ECO:0000313" key="8">
    <source>
        <dbReference type="Proteomes" id="UP001374535"/>
    </source>
</evidence>
<name>A0AAQ3MHK6_VIGMU</name>
<evidence type="ECO:0000259" key="6">
    <source>
        <dbReference type="PROSITE" id="PS50888"/>
    </source>
</evidence>
<keyword evidence="8" id="KW-1185">Reference proteome</keyword>
<feature type="compositionally biased region" description="Low complexity" evidence="5">
    <location>
        <begin position="288"/>
        <end position="298"/>
    </location>
</feature>
<dbReference type="CDD" id="cd11445">
    <property type="entry name" value="bHLH_AtPIF_like"/>
    <property type="match status" value="1"/>
</dbReference>
<dbReference type="PROSITE" id="PS50888">
    <property type="entry name" value="BHLH"/>
    <property type="match status" value="1"/>
</dbReference>
<evidence type="ECO:0000256" key="4">
    <source>
        <dbReference type="ARBA" id="ARBA00023242"/>
    </source>
</evidence>
<dbReference type="InterPro" id="IPR047265">
    <property type="entry name" value="PIF1-like_bHLH"/>
</dbReference>
<evidence type="ECO:0000313" key="7">
    <source>
        <dbReference type="EMBL" id="WVY91129.1"/>
    </source>
</evidence>
<dbReference type="PANTHER" id="PTHR46807:SF7">
    <property type="entry name" value="BHLH DOMAIN-CONTAINING PROTEIN"/>
    <property type="match status" value="1"/>
</dbReference>
<accession>A0AAQ3MHK6</accession>
<evidence type="ECO:0000256" key="3">
    <source>
        <dbReference type="ARBA" id="ARBA00023163"/>
    </source>
</evidence>
<dbReference type="FunFam" id="4.10.280.10:FF:000004">
    <property type="entry name" value="Basic helix-loop-helix transcription factor"/>
    <property type="match status" value="1"/>
</dbReference>
<dbReference type="GO" id="GO:0046983">
    <property type="term" value="F:protein dimerization activity"/>
    <property type="evidence" value="ECO:0007669"/>
    <property type="project" value="InterPro"/>
</dbReference>
<dbReference type="EMBL" id="CP144690">
    <property type="protein sequence ID" value="WVY91129.1"/>
    <property type="molecule type" value="Genomic_DNA"/>
</dbReference>
<comment type="subcellular location">
    <subcellularLocation>
        <location evidence="1">Nucleus</location>
    </subcellularLocation>
</comment>
<organism evidence="7 8">
    <name type="scientific">Vigna mungo</name>
    <name type="common">Black gram</name>
    <name type="synonym">Phaseolus mungo</name>
    <dbReference type="NCBI Taxonomy" id="3915"/>
    <lineage>
        <taxon>Eukaryota</taxon>
        <taxon>Viridiplantae</taxon>
        <taxon>Streptophyta</taxon>
        <taxon>Embryophyta</taxon>
        <taxon>Tracheophyta</taxon>
        <taxon>Spermatophyta</taxon>
        <taxon>Magnoliopsida</taxon>
        <taxon>eudicotyledons</taxon>
        <taxon>Gunneridae</taxon>
        <taxon>Pentapetalae</taxon>
        <taxon>rosids</taxon>
        <taxon>fabids</taxon>
        <taxon>Fabales</taxon>
        <taxon>Fabaceae</taxon>
        <taxon>Papilionoideae</taxon>
        <taxon>50 kb inversion clade</taxon>
        <taxon>NPAAA clade</taxon>
        <taxon>indigoferoid/millettioid clade</taxon>
        <taxon>Phaseoleae</taxon>
        <taxon>Vigna</taxon>
    </lineage>
</organism>
<dbReference type="GO" id="GO:0005634">
    <property type="term" value="C:nucleus"/>
    <property type="evidence" value="ECO:0007669"/>
    <property type="project" value="UniProtKB-SubCell"/>
</dbReference>
<dbReference type="PANTHER" id="PTHR46807">
    <property type="entry name" value="TRANSCRIPTION FACTOR PIF3"/>
    <property type="match status" value="1"/>
</dbReference>
<keyword evidence="2" id="KW-0805">Transcription regulation</keyword>
<keyword evidence="3" id="KW-0804">Transcription</keyword>
<dbReference type="InterPro" id="IPR011598">
    <property type="entry name" value="bHLH_dom"/>
</dbReference>
<dbReference type="AlphaFoldDB" id="A0AAQ3MHK6"/>
<gene>
    <name evidence="7" type="ORF">V8G54_036643</name>
</gene>
<sequence length="557" mass="61670">MKNTIPGWDFESDTCLTNQRKPTGLDHELVELLWQNGQVVMHSQTNRKLPGNSSNLRQLQKTTQSNNLDQEEAAPWIQYPLDDPLEQEFCSNLLSELPPPCEVESYYKQIRELEEEKFANIFSPGARHNPPSPSQPLPSIMKSSCAQGLQENLMSTPGFHVPDSSQKINDFGASRKVLNFPHFSAPRNIVSSPSQKTAVNLSQSEAREHSVITVGSSHCGSNHIPQDQDVNRVSSSGVWATTNNATLSAEPEAIDCIHRRFPRSERGKSEMIEPTVASSSGGSGSTGIGRTRSQSTRGHGQKRKVTEEEALEEQSEATELKSADGNKLSQRSRRNRAAEVHNLSERRRRDRINDKMRALQQLIPNSNKTDKASMLEEAIEYLKSLQFQIQVMCMGAGMTPVMFPGIQHYMSQMGMGIGGPSLPSIHNPMQLPKVGQAMSVTQPQPQPQMPNHNLLCQNPVLGAFNYQNQMQNQCLSEQYARYMGYHLMNSASQPMNALRYGSQAMQHSETMIAGSNNSSGPMSGTANVANVNDAVSGKTGKALHIYTPNFFGFFIKI</sequence>
<dbReference type="SUPFAM" id="SSF47459">
    <property type="entry name" value="HLH, helix-loop-helix DNA-binding domain"/>
    <property type="match status" value="1"/>
</dbReference>
<dbReference type="GO" id="GO:0003700">
    <property type="term" value="F:DNA-binding transcription factor activity"/>
    <property type="evidence" value="ECO:0007669"/>
    <property type="project" value="InterPro"/>
</dbReference>
<proteinExistence type="predicted"/>
<evidence type="ECO:0000256" key="1">
    <source>
        <dbReference type="ARBA" id="ARBA00004123"/>
    </source>
</evidence>
<feature type="domain" description="BHLH" evidence="6">
    <location>
        <begin position="336"/>
        <end position="385"/>
    </location>
</feature>
<dbReference type="Proteomes" id="UP001374535">
    <property type="component" value="Chromosome 11"/>
</dbReference>
<feature type="region of interest" description="Disordered" evidence="5">
    <location>
        <begin position="262"/>
        <end position="340"/>
    </location>
</feature>
<keyword evidence="4" id="KW-0539">Nucleus</keyword>